<dbReference type="EMBL" id="FR906419">
    <property type="protein sequence ID" value="CDQ84359.1"/>
    <property type="molecule type" value="Genomic_DNA"/>
</dbReference>
<dbReference type="GO" id="GO:0016020">
    <property type="term" value="C:membrane"/>
    <property type="evidence" value="ECO:0007669"/>
    <property type="project" value="TreeGrafter"/>
</dbReference>
<reference evidence="2" key="1">
    <citation type="journal article" date="2014" name="Nat. Commun.">
        <title>The rainbow trout genome provides novel insights into evolution after whole-genome duplication in vertebrates.</title>
        <authorList>
            <person name="Berthelot C."/>
            <person name="Brunet F."/>
            <person name="Chalopin D."/>
            <person name="Juanchich A."/>
            <person name="Bernard M."/>
            <person name="Noel B."/>
            <person name="Bento P."/>
            <person name="Da Silva C."/>
            <person name="Labadie K."/>
            <person name="Alberti A."/>
            <person name="Aury J.M."/>
            <person name="Louis A."/>
            <person name="Dehais P."/>
            <person name="Bardou P."/>
            <person name="Montfort J."/>
            <person name="Klopp C."/>
            <person name="Cabau C."/>
            <person name="Gaspin C."/>
            <person name="Thorgaard G.H."/>
            <person name="Boussaha M."/>
            <person name="Quillet E."/>
            <person name="Guyomard R."/>
            <person name="Galiana D."/>
            <person name="Bobe J."/>
            <person name="Volff J.N."/>
            <person name="Genet C."/>
            <person name="Wincker P."/>
            <person name="Jaillon O."/>
            <person name="Roest Crollius H."/>
            <person name="Guiguen Y."/>
        </authorList>
    </citation>
    <scope>NUCLEOTIDE SEQUENCE [LARGE SCALE GENOMIC DNA]</scope>
</reference>
<feature type="transmembrane region" description="Helical" evidence="1">
    <location>
        <begin position="261"/>
        <end position="284"/>
    </location>
</feature>
<dbReference type="InterPro" id="IPR052921">
    <property type="entry name" value="GPCR1_Superfamily_Member"/>
</dbReference>
<accession>A0A060Y4P6</accession>
<name>A0A060Y4P6_ONCMY</name>
<dbReference type="PaxDb" id="8022-A0A060Y4P6"/>
<feature type="transmembrane region" description="Helical" evidence="1">
    <location>
        <begin position="151"/>
        <end position="175"/>
    </location>
</feature>
<reference evidence="2" key="2">
    <citation type="submission" date="2014-03" db="EMBL/GenBank/DDBJ databases">
        <authorList>
            <person name="Genoscope - CEA"/>
        </authorList>
    </citation>
    <scope>NUCLEOTIDE SEQUENCE</scope>
</reference>
<organism evidence="2 3">
    <name type="scientific">Oncorhynchus mykiss</name>
    <name type="common">Rainbow trout</name>
    <name type="synonym">Salmo gairdneri</name>
    <dbReference type="NCBI Taxonomy" id="8022"/>
    <lineage>
        <taxon>Eukaryota</taxon>
        <taxon>Metazoa</taxon>
        <taxon>Chordata</taxon>
        <taxon>Craniata</taxon>
        <taxon>Vertebrata</taxon>
        <taxon>Euteleostomi</taxon>
        <taxon>Actinopterygii</taxon>
        <taxon>Neopterygii</taxon>
        <taxon>Teleostei</taxon>
        <taxon>Protacanthopterygii</taxon>
        <taxon>Salmoniformes</taxon>
        <taxon>Salmonidae</taxon>
        <taxon>Salmoninae</taxon>
        <taxon>Oncorhynchus</taxon>
    </lineage>
</organism>
<dbReference type="GO" id="GO:0005549">
    <property type="term" value="F:odorant binding"/>
    <property type="evidence" value="ECO:0007669"/>
    <property type="project" value="TreeGrafter"/>
</dbReference>
<evidence type="ECO:0000256" key="1">
    <source>
        <dbReference type="SAM" id="Phobius"/>
    </source>
</evidence>
<dbReference type="AlphaFoldDB" id="A0A060Y4P6"/>
<feature type="transmembrane region" description="Helical" evidence="1">
    <location>
        <begin position="236"/>
        <end position="255"/>
    </location>
</feature>
<dbReference type="PANTHER" id="PTHR26451">
    <property type="entry name" value="G_PROTEIN_RECEP_F1_2 DOMAIN-CONTAINING PROTEIN"/>
    <property type="match status" value="1"/>
</dbReference>
<feature type="transmembrane region" description="Helical" evidence="1">
    <location>
        <begin position="195"/>
        <end position="215"/>
    </location>
</feature>
<feature type="transmembrane region" description="Helical" evidence="1">
    <location>
        <begin position="37"/>
        <end position="57"/>
    </location>
</feature>
<sequence length="328" mass="36806">MSNDSNYDVAVKQNTGLLNATISGDDIGLLDTVKVCVHGGIFLITFFLTYLIVVTVFHTAELRRNVRFVLLCQHCACVTSFNAVGTILHGLRALRMPINRLTCWVLFDFQVALGRGMGITLTLMALNTCLSILRPLHYPALVRRIRSSVMALAWFVALLNPVLFTVLACAQSSWAYVVELDPVCSTTLESPASRFSSLALVAFLVLLIMTSYVLIYMEGCRAGHFSRSNSSGRRTILIHMLQMILYLLPLVPIITRWKHNMAATVTNFVVFLVGQALSPVVYGLRCRELREHLPHFLPRWTKVLQTCNCSSTETPTQHWNCNDLQNRD</sequence>
<evidence type="ECO:0000313" key="2">
    <source>
        <dbReference type="EMBL" id="CDQ84359.1"/>
    </source>
</evidence>
<dbReference type="Proteomes" id="UP000193380">
    <property type="component" value="Unassembled WGS sequence"/>
</dbReference>
<gene>
    <name evidence="2" type="ORF">GSONMT00059685001</name>
</gene>
<keyword evidence="1" id="KW-0812">Transmembrane</keyword>
<keyword evidence="1" id="KW-1133">Transmembrane helix</keyword>
<proteinExistence type="predicted"/>
<dbReference type="Gene3D" id="1.20.1070.10">
    <property type="entry name" value="Rhodopsin 7-helix transmembrane proteins"/>
    <property type="match status" value="1"/>
</dbReference>
<dbReference type="STRING" id="8022.A0A060Y4P6"/>
<evidence type="ECO:0008006" key="4">
    <source>
        <dbReference type="Google" id="ProtNLM"/>
    </source>
</evidence>
<dbReference type="PANTHER" id="PTHR26451:SF980">
    <property type="entry name" value="GENE 7582-RELATED"/>
    <property type="match status" value="1"/>
</dbReference>
<evidence type="ECO:0000313" key="3">
    <source>
        <dbReference type="Proteomes" id="UP000193380"/>
    </source>
</evidence>
<dbReference type="SUPFAM" id="SSF81321">
    <property type="entry name" value="Family A G protein-coupled receptor-like"/>
    <property type="match status" value="1"/>
</dbReference>
<keyword evidence="1" id="KW-0472">Membrane</keyword>
<feature type="transmembrane region" description="Helical" evidence="1">
    <location>
        <begin position="69"/>
        <end position="91"/>
    </location>
</feature>
<dbReference type="GO" id="GO:0004984">
    <property type="term" value="F:olfactory receptor activity"/>
    <property type="evidence" value="ECO:0007669"/>
    <property type="project" value="TreeGrafter"/>
</dbReference>
<protein>
    <recommendedName>
        <fullName evidence="4">G-protein coupled receptors family 1 profile domain-containing protein</fullName>
    </recommendedName>
</protein>
<feature type="transmembrane region" description="Helical" evidence="1">
    <location>
        <begin position="111"/>
        <end position="130"/>
    </location>
</feature>